<dbReference type="InterPro" id="IPR036236">
    <property type="entry name" value="Znf_C2H2_sf"/>
</dbReference>
<evidence type="ECO:0000256" key="4">
    <source>
        <dbReference type="ARBA" id="ARBA00022771"/>
    </source>
</evidence>
<feature type="domain" description="C2H2-type" evidence="8">
    <location>
        <begin position="360"/>
        <end position="388"/>
    </location>
</feature>
<dbReference type="GO" id="GO:0005634">
    <property type="term" value="C:nucleus"/>
    <property type="evidence" value="ECO:0007669"/>
    <property type="project" value="UniProtKB-SubCell"/>
</dbReference>
<dbReference type="GO" id="GO:0010468">
    <property type="term" value="P:regulation of gene expression"/>
    <property type="evidence" value="ECO:0007669"/>
    <property type="project" value="TreeGrafter"/>
</dbReference>
<organism evidence="9 10">
    <name type="scientific">Rhodosorus marinus</name>
    <dbReference type="NCBI Taxonomy" id="101924"/>
    <lineage>
        <taxon>Eukaryota</taxon>
        <taxon>Rhodophyta</taxon>
        <taxon>Stylonematophyceae</taxon>
        <taxon>Stylonematales</taxon>
        <taxon>Stylonemataceae</taxon>
        <taxon>Rhodosorus</taxon>
    </lineage>
</organism>
<dbReference type="AlphaFoldDB" id="A0AAV8UJE2"/>
<sequence>MDAVARRMGSLAGEHVAGLCRRLEWDSIPLNWMLFRLQRGTIPYPMELNVLLVDSRITVPELTGKAMARSEIAGMVSWITQPSLLMIEAEEDGYTLGSGWAFVGGLPELEGRVNTMYSGVRRIRMMTMIENDKGVVLLSGEVRPGLVAVLRMMEVDGRHNVSTWTVVDKETQRVLATQTFFDRRWCDMCLLTGAVCDPNVCSNEVSLAKLRAPRSSVLDQMEKQVCNMDYLVAWLSGKWTMPLGLLEPLTADWRGIMSGVPLQHALVSVLQIETEIVSPPRSCFRLVKHAQDEMDYFLKLEEPSSGELDTNERATVYNSAGLKTKSEARRHRCEICGTMFKRSYDMKRHRIAVHEKRREFVCSYCARTFTQSGHLHEHVRVRHTGANLFACPVCKKTFGAKSKMERHARTVHSETRDHTCGLCNIKLKAKPYLAKHLLSVHKLKIDDVEALSRLSLTKN</sequence>
<evidence type="ECO:0000313" key="10">
    <source>
        <dbReference type="Proteomes" id="UP001157974"/>
    </source>
</evidence>
<gene>
    <name evidence="9" type="ORF">NDN08_007238</name>
</gene>
<keyword evidence="3" id="KW-0677">Repeat</keyword>
<keyword evidence="2" id="KW-0479">Metal-binding</keyword>
<keyword evidence="4 7" id="KW-0863">Zinc-finger</keyword>
<dbReference type="Pfam" id="PF00096">
    <property type="entry name" value="zf-C2H2"/>
    <property type="match status" value="3"/>
</dbReference>
<evidence type="ECO:0000256" key="6">
    <source>
        <dbReference type="ARBA" id="ARBA00023242"/>
    </source>
</evidence>
<evidence type="ECO:0000259" key="8">
    <source>
        <dbReference type="PROSITE" id="PS50157"/>
    </source>
</evidence>
<accession>A0AAV8UJE2</accession>
<evidence type="ECO:0000313" key="9">
    <source>
        <dbReference type="EMBL" id="KAJ8901392.1"/>
    </source>
</evidence>
<keyword evidence="6" id="KW-0539">Nucleus</keyword>
<evidence type="ECO:0000256" key="1">
    <source>
        <dbReference type="ARBA" id="ARBA00004123"/>
    </source>
</evidence>
<feature type="domain" description="C2H2-type" evidence="8">
    <location>
        <begin position="389"/>
        <end position="417"/>
    </location>
</feature>
<comment type="subcellular location">
    <subcellularLocation>
        <location evidence="1">Nucleus</location>
    </subcellularLocation>
</comment>
<dbReference type="PANTHER" id="PTHR16515">
    <property type="entry name" value="PR DOMAIN ZINC FINGER PROTEIN"/>
    <property type="match status" value="1"/>
</dbReference>
<dbReference type="Proteomes" id="UP001157974">
    <property type="component" value="Unassembled WGS sequence"/>
</dbReference>
<proteinExistence type="predicted"/>
<dbReference type="EMBL" id="JAMWBK010000011">
    <property type="protein sequence ID" value="KAJ8901392.1"/>
    <property type="molecule type" value="Genomic_DNA"/>
</dbReference>
<dbReference type="PROSITE" id="PS50157">
    <property type="entry name" value="ZINC_FINGER_C2H2_2"/>
    <property type="match status" value="3"/>
</dbReference>
<dbReference type="InterPro" id="IPR013087">
    <property type="entry name" value="Znf_C2H2_type"/>
</dbReference>
<dbReference type="SUPFAM" id="SSF57667">
    <property type="entry name" value="beta-beta-alpha zinc fingers"/>
    <property type="match status" value="2"/>
</dbReference>
<keyword evidence="10" id="KW-1185">Reference proteome</keyword>
<evidence type="ECO:0000256" key="2">
    <source>
        <dbReference type="ARBA" id="ARBA00022723"/>
    </source>
</evidence>
<dbReference type="PANTHER" id="PTHR16515:SF66">
    <property type="entry name" value="C2H2-TYPE DOMAIN-CONTAINING PROTEIN"/>
    <property type="match status" value="1"/>
</dbReference>
<evidence type="ECO:0000256" key="5">
    <source>
        <dbReference type="ARBA" id="ARBA00022833"/>
    </source>
</evidence>
<keyword evidence="5" id="KW-0862">Zinc</keyword>
<evidence type="ECO:0000256" key="3">
    <source>
        <dbReference type="ARBA" id="ARBA00022737"/>
    </source>
</evidence>
<name>A0AAV8UJE2_9RHOD</name>
<comment type="caution">
    <text evidence="9">The sequence shown here is derived from an EMBL/GenBank/DDBJ whole genome shotgun (WGS) entry which is preliminary data.</text>
</comment>
<feature type="domain" description="C2H2-type" evidence="8">
    <location>
        <begin position="331"/>
        <end position="359"/>
    </location>
</feature>
<protein>
    <recommendedName>
        <fullName evidence="8">C2H2-type domain-containing protein</fullName>
    </recommendedName>
</protein>
<reference evidence="9 10" key="1">
    <citation type="journal article" date="2023" name="Nat. Commun.">
        <title>Origin of minicircular mitochondrial genomes in red algae.</title>
        <authorList>
            <person name="Lee Y."/>
            <person name="Cho C.H."/>
            <person name="Lee Y.M."/>
            <person name="Park S.I."/>
            <person name="Yang J.H."/>
            <person name="West J.A."/>
            <person name="Bhattacharya D."/>
            <person name="Yoon H.S."/>
        </authorList>
    </citation>
    <scope>NUCLEOTIDE SEQUENCE [LARGE SCALE GENOMIC DNA]</scope>
    <source>
        <strain evidence="9 10">CCMP1338</strain>
        <tissue evidence="9">Whole cell</tissue>
    </source>
</reference>
<dbReference type="InterPro" id="IPR050331">
    <property type="entry name" value="Zinc_finger"/>
</dbReference>
<dbReference type="Gene3D" id="3.30.160.60">
    <property type="entry name" value="Classic Zinc Finger"/>
    <property type="match status" value="3"/>
</dbReference>
<evidence type="ECO:0000256" key="7">
    <source>
        <dbReference type="PROSITE-ProRule" id="PRU00042"/>
    </source>
</evidence>
<dbReference type="GO" id="GO:0008270">
    <property type="term" value="F:zinc ion binding"/>
    <property type="evidence" value="ECO:0007669"/>
    <property type="project" value="UniProtKB-KW"/>
</dbReference>
<dbReference type="PROSITE" id="PS00028">
    <property type="entry name" value="ZINC_FINGER_C2H2_1"/>
    <property type="match status" value="4"/>
</dbReference>
<dbReference type="SMART" id="SM00355">
    <property type="entry name" value="ZnF_C2H2"/>
    <property type="match status" value="4"/>
</dbReference>